<name>A0A0L8IC71_OCTBM</name>
<feature type="domain" description="DNA helicase Pif1-like DEAD-box helicase" evidence="2">
    <location>
        <begin position="92"/>
        <end position="189"/>
    </location>
</feature>
<feature type="domain" description="DNA helicase Pif1-like 2B" evidence="3">
    <location>
        <begin position="196"/>
        <end position="222"/>
    </location>
</feature>
<keyword evidence="1" id="KW-0547">Nucleotide-binding</keyword>
<keyword evidence="1" id="KW-0227">DNA damage</keyword>
<evidence type="ECO:0000256" key="1">
    <source>
        <dbReference type="RuleBase" id="RU363044"/>
    </source>
</evidence>
<dbReference type="EMBL" id="KQ416019">
    <property type="protein sequence ID" value="KOF99103.1"/>
    <property type="molecule type" value="Genomic_DNA"/>
</dbReference>
<keyword evidence="1" id="KW-0067">ATP-binding</keyword>
<keyword evidence="1" id="KW-0347">Helicase</keyword>
<keyword evidence="1" id="KW-0378">Hydrolase</keyword>
<comment type="catalytic activity">
    <reaction evidence="1">
        <text>ATP + H2O = ADP + phosphate + H(+)</text>
        <dbReference type="Rhea" id="RHEA:13065"/>
        <dbReference type="ChEBI" id="CHEBI:15377"/>
        <dbReference type="ChEBI" id="CHEBI:15378"/>
        <dbReference type="ChEBI" id="CHEBI:30616"/>
        <dbReference type="ChEBI" id="CHEBI:43474"/>
        <dbReference type="ChEBI" id="CHEBI:456216"/>
        <dbReference type="EC" id="5.6.2.3"/>
    </reaction>
</comment>
<dbReference type="InterPro" id="IPR049163">
    <property type="entry name" value="Pif1-like_2B_dom"/>
</dbReference>
<dbReference type="Pfam" id="PF05970">
    <property type="entry name" value="PIF1"/>
    <property type="match status" value="1"/>
</dbReference>
<dbReference type="InterPro" id="IPR010285">
    <property type="entry name" value="DNA_helicase_pif1-like_DEAD"/>
</dbReference>
<dbReference type="EC" id="5.6.2.3" evidence="1"/>
<comment type="similarity">
    <text evidence="1">Belongs to the helicase family.</text>
</comment>
<protein>
    <recommendedName>
        <fullName evidence="1">ATP-dependent DNA helicase</fullName>
        <ecNumber evidence="1">5.6.2.3</ecNumber>
    </recommendedName>
</protein>
<organism evidence="4">
    <name type="scientific">Octopus bimaculoides</name>
    <name type="common">California two-spotted octopus</name>
    <dbReference type="NCBI Taxonomy" id="37653"/>
    <lineage>
        <taxon>Eukaryota</taxon>
        <taxon>Metazoa</taxon>
        <taxon>Spiralia</taxon>
        <taxon>Lophotrochozoa</taxon>
        <taxon>Mollusca</taxon>
        <taxon>Cephalopoda</taxon>
        <taxon>Coleoidea</taxon>
        <taxon>Octopodiformes</taxon>
        <taxon>Octopoda</taxon>
        <taxon>Incirrata</taxon>
        <taxon>Octopodidae</taxon>
        <taxon>Octopus</taxon>
    </lineage>
</organism>
<dbReference type="AlphaFoldDB" id="A0A0L8IC71"/>
<reference evidence="4" key="1">
    <citation type="submission" date="2015-07" db="EMBL/GenBank/DDBJ databases">
        <title>MeaNS - Measles Nucleotide Surveillance Program.</title>
        <authorList>
            <person name="Tran T."/>
            <person name="Druce J."/>
        </authorList>
    </citation>
    <scope>NUCLEOTIDE SEQUENCE</scope>
    <source>
        <strain evidence="4">UCB-OBI-ISO-001</strain>
        <tissue evidence="4">Gonad</tissue>
    </source>
</reference>
<dbReference type="PANTHER" id="PTHR10492:SF57">
    <property type="entry name" value="ATP-DEPENDENT DNA HELICASE"/>
    <property type="match status" value="1"/>
</dbReference>
<proteinExistence type="inferred from homology"/>
<dbReference type="Pfam" id="PF21530">
    <property type="entry name" value="Pif1_2B_dom"/>
    <property type="match status" value="1"/>
</dbReference>
<keyword evidence="1" id="KW-0233">DNA recombination</keyword>
<dbReference type="GO" id="GO:0016887">
    <property type="term" value="F:ATP hydrolysis activity"/>
    <property type="evidence" value="ECO:0007669"/>
    <property type="project" value="RHEA"/>
</dbReference>
<evidence type="ECO:0000259" key="3">
    <source>
        <dbReference type="Pfam" id="PF21530"/>
    </source>
</evidence>
<dbReference type="PANTHER" id="PTHR10492">
    <property type="match status" value="1"/>
</dbReference>
<feature type="non-terminal residue" evidence="4">
    <location>
        <position position="1"/>
    </location>
</feature>
<dbReference type="SUPFAM" id="SSF52540">
    <property type="entry name" value="P-loop containing nucleoside triphosphate hydrolases"/>
    <property type="match status" value="1"/>
</dbReference>
<dbReference type="GO" id="GO:0006310">
    <property type="term" value="P:DNA recombination"/>
    <property type="evidence" value="ECO:0007669"/>
    <property type="project" value="UniProtKB-KW"/>
</dbReference>
<dbReference type="InterPro" id="IPR027417">
    <property type="entry name" value="P-loop_NTPase"/>
</dbReference>
<dbReference type="GO" id="GO:0005524">
    <property type="term" value="F:ATP binding"/>
    <property type="evidence" value="ECO:0007669"/>
    <property type="project" value="UniProtKB-KW"/>
</dbReference>
<keyword evidence="1" id="KW-0234">DNA repair</keyword>
<comment type="cofactor">
    <cofactor evidence="1">
        <name>Mg(2+)</name>
        <dbReference type="ChEBI" id="CHEBI:18420"/>
    </cofactor>
</comment>
<dbReference type="OrthoDB" id="6265497at2759"/>
<dbReference type="GO" id="GO:0006281">
    <property type="term" value="P:DNA repair"/>
    <property type="evidence" value="ECO:0007669"/>
    <property type="project" value="UniProtKB-KW"/>
</dbReference>
<evidence type="ECO:0000259" key="2">
    <source>
        <dbReference type="Pfam" id="PF05970"/>
    </source>
</evidence>
<dbReference type="GO" id="GO:0043139">
    <property type="term" value="F:5'-3' DNA helicase activity"/>
    <property type="evidence" value="ECO:0007669"/>
    <property type="project" value="UniProtKB-EC"/>
</dbReference>
<accession>A0A0L8IC71</accession>
<dbReference type="GO" id="GO:0000723">
    <property type="term" value="P:telomere maintenance"/>
    <property type="evidence" value="ECO:0007669"/>
    <property type="project" value="InterPro"/>
</dbReference>
<evidence type="ECO:0000313" key="4">
    <source>
        <dbReference type="EMBL" id="KOF99103.1"/>
    </source>
</evidence>
<sequence>NPVQLFDMFRNDFAEDLKHQLQFNNPEQVIGFTDATYNTALIETEDHIISLGGEPIQNLGLTVANRGDLNTVSTEIISYDKDELTMCSRRYGKTFVIKLLLIKENKIALATAPSGIAATLPPGSWTALSTFKLHLDLSNKQAFNISKNSAMSELIRRCHLIVLGEYINAPTKAFEAVDRTLRNIRNCNSMMGNDTLKKGTTIMLLHNLSQPKLYNGTRLIVHIFMMNCIQSNILRGCGKCNIVFIPHILVLSSNAPFQFNRLQFPILLFVAMSINKSQGQSLKVAELQLQESCLSHNELYVGASRVGAKTNFFAYGSRNNKKKHCL</sequence>
<gene>
    <name evidence="4" type="ORF">OCBIM_22020097mg</name>
</gene>